<dbReference type="EMBL" id="SSOD01000028">
    <property type="protein sequence ID" value="THF54881.1"/>
    <property type="molecule type" value="Genomic_DNA"/>
</dbReference>
<evidence type="ECO:0000256" key="1">
    <source>
        <dbReference type="ARBA" id="ARBA00009981"/>
    </source>
</evidence>
<dbReference type="InterPro" id="IPR006442">
    <property type="entry name" value="Antitoxin_Phd/YefM"/>
</dbReference>
<comment type="caution">
    <text evidence="3">The sequence shown here is derived from an EMBL/GenBank/DDBJ whole genome shotgun (WGS) entry which is preliminary data.</text>
</comment>
<proteinExistence type="inferred from homology"/>
<dbReference type="AlphaFoldDB" id="A0A4S4A817"/>
<gene>
    <name evidence="3" type="ORF">E6O51_21315</name>
</gene>
<dbReference type="PANTHER" id="PTHR35377:SF8">
    <property type="entry name" value="ANTITOXIN VAPB22"/>
    <property type="match status" value="1"/>
</dbReference>
<dbReference type="RefSeq" id="WP_136387049.1">
    <property type="nucleotide sequence ID" value="NZ_SSOD01000028.1"/>
</dbReference>
<comment type="similarity">
    <text evidence="1 2">Belongs to the phD/YefM antitoxin family.</text>
</comment>
<accession>A0A4S4A817</accession>
<organism evidence="3 4">
    <name type="scientific">Pseudothauera rhizosphaerae</name>
    <dbReference type="NCBI Taxonomy" id="2565932"/>
    <lineage>
        <taxon>Bacteria</taxon>
        <taxon>Pseudomonadati</taxon>
        <taxon>Pseudomonadota</taxon>
        <taxon>Betaproteobacteria</taxon>
        <taxon>Rhodocyclales</taxon>
        <taxon>Zoogloeaceae</taxon>
        <taxon>Pseudothauera</taxon>
    </lineage>
</organism>
<evidence type="ECO:0000256" key="2">
    <source>
        <dbReference type="RuleBase" id="RU362080"/>
    </source>
</evidence>
<comment type="function">
    <text evidence="2">Antitoxin component of a type II toxin-antitoxin (TA) system.</text>
</comment>
<name>A0A4S4A817_9RHOO</name>
<evidence type="ECO:0000313" key="3">
    <source>
        <dbReference type="EMBL" id="THF54881.1"/>
    </source>
</evidence>
<evidence type="ECO:0000313" key="4">
    <source>
        <dbReference type="Proteomes" id="UP000307956"/>
    </source>
</evidence>
<dbReference type="OrthoDB" id="165038at2"/>
<dbReference type="PANTHER" id="PTHR35377">
    <property type="entry name" value="ANTITOXIN VAPB49-RELATED-RELATED"/>
    <property type="match status" value="1"/>
</dbReference>
<dbReference type="NCBIfam" id="TIGR01552">
    <property type="entry name" value="phd_fam"/>
    <property type="match status" value="1"/>
</dbReference>
<dbReference type="SUPFAM" id="SSF143120">
    <property type="entry name" value="YefM-like"/>
    <property type="match status" value="1"/>
</dbReference>
<protein>
    <recommendedName>
        <fullName evidence="2">Antitoxin</fullName>
    </recommendedName>
</protein>
<dbReference type="Pfam" id="PF02604">
    <property type="entry name" value="PhdYeFM_antitox"/>
    <property type="match status" value="1"/>
</dbReference>
<dbReference type="InterPro" id="IPR051416">
    <property type="entry name" value="phD-YefM_TA_antitoxins"/>
</dbReference>
<sequence>MRTVPVYEAKTRLSELLAAVEHGEQVTITRRGRAIARIVAAVDTEASAQSQRQRVAGTFARLRELRQGVSLGMDLREAIEEGRD</sequence>
<dbReference type="Proteomes" id="UP000307956">
    <property type="component" value="Unassembled WGS sequence"/>
</dbReference>
<keyword evidence="4" id="KW-1185">Reference proteome</keyword>
<reference evidence="3 4" key="1">
    <citation type="submission" date="2019-04" db="EMBL/GenBank/DDBJ databases">
        <title>Azoarcus rhizosphaerae sp. nov. isolated from rhizosphere of Ficus religiosa.</title>
        <authorList>
            <person name="Lin S.-Y."/>
            <person name="Hameed A."/>
            <person name="Hsu Y.-H."/>
            <person name="Young C.-C."/>
        </authorList>
    </citation>
    <scope>NUCLEOTIDE SEQUENCE [LARGE SCALE GENOMIC DNA]</scope>
    <source>
        <strain evidence="3 4">CC-YHH848</strain>
    </source>
</reference>
<dbReference type="InterPro" id="IPR036165">
    <property type="entry name" value="YefM-like_sf"/>
</dbReference>
<dbReference type="Gene3D" id="3.40.1620.10">
    <property type="entry name" value="YefM-like domain"/>
    <property type="match status" value="1"/>
</dbReference>